<keyword evidence="3" id="KW-1185">Reference proteome</keyword>
<evidence type="ECO:0000313" key="3">
    <source>
        <dbReference type="Proteomes" id="UP000253490"/>
    </source>
</evidence>
<keyword evidence="1" id="KW-0812">Transmembrane</keyword>
<sequence>MREMKEIMRQIYFKYALISASVGFSILIILIILNGMFERSLPDGIPITIAILSQVVTTYYLFNKENQE</sequence>
<reference evidence="2 3" key="1">
    <citation type="submission" date="2018-06" db="EMBL/GenBank/DDBJ databases">
        <title>Genomic Encyclopedia of Type Strains, Phase IV (KMG-IV): sequencing the most valuable type-strain genomes for metagenomic binning, comparative biology and taxonomic classification.</title>
        <authorList>
            <person name="Goeker M."/>
        </authorList>
    </citation>
    <scope>NUCLEOTIDE SEQUENCE [LARGE SCALE GENOMIC DNA]</scope>
    <source>
        <strain evidence="2 3">DSM 22112</strain>
    </source>
</reference>
<feature type="transmembrane region" description="Helical" evidence="1">
    <location>
        <begin position="12"/>
        <end position="33"/>
    </location>
</feature>
<proteinExistence type="predicted"/>
<dbReference type="Proteomes" id="UP000253490">
    <property type="component" value="Unassembled WGS sequence"/>
</dbReference>
<keyword evidence="1" id="KW-1133">Transmembrane helix</keyword>
<comment type="caution">
    <text evidence="2">The sequence shown here is derived from an EMBL/GenBank/DDBJ whole genome shotgun (WGS) entry which is preliminary data.</text>
</comment>
<gene>
    <name evidence="2" type="ORF">DES36_11244</name>
</gene>
<keyword evidence="1" id="KW-0472">Membrane</keyword>
<feature type="transmembrane region" description="Helical" evidence="1">
    <location>
        <begin position="45"/>
        <end position="62"/>
    </location>
</feature>
<organism evidence="2 3">
    <name type="scientific">Alkalibaculum bacchi</name>
    <dbReference type="NCBI Taxonomy" id="645887"/>
    <lineage>
        <taxon>Bacteria</taxon>
        <taxon>Bacillati</taxon>
        <taxon>Bacillota</taxon>
        <taxon>Clostridia</taxon>
        <taxon>Eubacteriales</taxon>
        <taxon>Eubacteriaceae</taxon>
        <taxon>Alkalibaculum</taxon>
    </lineage>
</organism>
<accession>A0A366I477</accession>
<name>A0A366I477_9FIRM</name>
<dbReference type="AlphaFoldDB" id="A0A366I477"/>
<evidence type="ECO:0000256" key="1">
    <source>
        <dbReference type="SAM" id="Phobius"/>
    </source>
</evidence>
<dbReference type="EMBL" id="QNRX01000012">
    <property type="protein sequence ID" value="RBP62071.1"/>
    <property type="molecule type" value="Genomic_DNA"/>
</dbReference>
<evidence type="ECO:0000313" key="2">
    <source>
        <dbReference type="EMBL" id="RBP62071.1"/>
    </source>
</evidence>
<dbReference type="RefSeq" id="WP_187387073.1">
    <property type="nucleotide sequence ID" value="NZ_RXYD01000011.1"/>
</dbReference>
<protein>
    <submittedName>
        <fullName evidence="2">Uncharacterized protein</fullName>
    </submittedName>
</protein>